<dbReference type="AlphaFoldDB" id="A0A1P8TIX6"/>
<feature type="domain" description="Aminoglycoside phosphotransferase" evidence="2">
    <location>
        <begin position="70"/>
        <end position="266"/>
    </location>
</feature>
<dbReference type="GO" id="GO:0016740">
    <property type="term" value="F:transferase activity"/>
    <property type="evidence" value="ECO:0007669"/>
    <property type="project" value="UniProtKB-KW"/>
</dbReference>
<dbReference type="Gene3D" id="3.90.1200.10">
    <property type="match status" value="1"/>
</dbReference>
<evidence type="ECO:0000313" key="5">
    <source>
        <dbReference type="Proteomes" id="UP000187191"/>
    </source>
</evidence>
<dbReference type="Proteomes" id="UP000596130">
    <property type="component" value="Chromosome"/>
</dbReference>
<dbReference type="KEGG" id="ssia:A7J05_19325"/>
<dbReference type="RefSeq" id="WP_076685500.1">
    <property type="nucleotide sequence ID" value="NZ_CP015588.1"/>
</dbReference>
<gene>
    <name evidence="3" type="ORF">A7J05_19325</name>
    <name evidence="4" type="ORF">I8755_17975</name>
</gene>
<dbReference type="PANTHER" id="PTHR40086">
    <property type="entry name" value="PHOSPHOTRANSFERASE YTMP-RELATED"/>
    <property type="match status" value="1"/>
</dbReference>
<sequence length="381" mass="42944">MPPSAAPTAARELAARVSGDEKFLIGPLKGYHHETYVFPLPHEPGTVGSGRWKCREPRKDLLYFDRRCFRSEEELLRALDGRISRIPEVIDVGECGLQRFIEGGTLGSRHTFDDVIPRHLLAQIAELFGELGRVDHQELKAERDCAAEDRPADGDTAGFLERLICFTEERVYLGNARRFGGLFHSLGIRPDCFGKLRERVAGMSSRPFSLLHGDLHRENFIVDPEGRLWTIDWELAMIGDPLYDLATHLYLMRYRPDQEADVIRSWRHAVDDARPGSSDNWRDDLPRLLDYKRAQSVFTDAIRASLTLDLRQGFADRSLFRAAEKIRTVLVAAGPALGMTSVPARARIVEALRKWAHADESRPTPTRRDAGGAAGSGWRHA</sequence>
<evidence type="ECO:0000313" key="3">
    <source>
        <dbReference type="EMBL" id="APY87583.1"/>
    </source>
</evidence>
<accession>A0A1P8TIX6</accession>
<dbReference type="InterPro" id="IPR002575">
    <property type="entry name" value="Aminoglycoside_PTrfase"/>
</dbReference>
<dbReference type="SUPFAM" id="SSF56112">
    <property type="entry name" value="Protein kinase-like (PK-like)"/>
    <property type="match status" value="1"/>
</dbReference>
<keyword evidence="5" id="KW-1185">Reference proteome</keyword>
<evidence type="ECO:0000313" key="6">
    <source>
        <dbReference type="Proteomes" id="UP000596130"/>
    </source>
</evidence>
<protein>
    <submittedName>
        <fullName evidence="4">Aminoglycoside phosphotransferase family protein</fullName>
    </submittedName>
</protein>
<dbReference type="Pfam" id="PF01636">
    <property type="entry name" value="APH"/>
    <property type="match status" value="1"/>
</dbReference>
<name>A0A1P8TIX6_9ACTN</name>
<dbReference type="InterPro" id="IPR011009">
    <property type="entry name" value="Kinase-like_dom_sf"/>
</dbReference>
<dbReference type="OrthoDB" id="3454210at2"/>
<evidence type="ECO:0000259" key="2">
    <source>
        <dbReference type="Pfam" id="PF01636"/>
    </source>
</evidence>
<organism evidence="4 6">
    <name type="scientific">Streptomyces alfalfae</name>
    <dbReference type="NCBI Taxonomy" id="1642299"/>
    <lineage>
        <taxon>Bacteria</taxon>
        <taxon>Bacillati</taxon>
        <taxon>Actinomycetota</taxon>
        <taxon>Actinomycetes</taxon>
        <taxon>Kitasatosporales</taxon>
        <taxon>Streptomycetaceae</taxon>
        <taxon>Streptomyces</taxon>
    </lineage>
</organism>
<evidence type="ECO:0000313" key="4">
    <source>
        <dbReference type="EMBL" id="QQC90096.1"/>
    </source>
</evidence>
<evidence type="ECO:0000256" key="1">
    <source>
        <dbReference type="SAM" id="MobiDB-lite"/>
    </source>
</evidence>
<dbReference type="InterPro" id="IPR052077">
    <property type="entry name" value="CcrZ_PhaseVar_Mediator"/>
</dbReference>
<proteinExistence type="predicted"/>
<keyword evidence="4" id="KW-0808">Transferase</keyword>
<reference evidence="3 5" key="1">
    <citation type="submission" date="2016-05" db="EMBL/GenBank/DDBJ databases">
        <authorList>
            <person name="Gu J."/>
        </authorList>
    </citation>
    <scope>NUCLEOTIDE SEQUENCE [LARGE SCALE GENOMIC DNA]</scope>
    <source>
        <strain evidence="3 5">ACCC40021</strain>
    </source>
</reference>
<dbReference type="EMBL" id="CP065959">
    <property type="protein sequence ID" value="QQC90096.1"/>
    <property type="molecule type" value="Genomic_DNA"/>
</dbReference>
<reference evidence="4 6" key="2">
    <citation type="submission" date="2020-12" db="EMBL/GenBank/DDBJ databases">
        <title>Identification and biosynthesis of polyene macrolides produced by Streptomyces alfalfae Men-myco-93-63.</title>
        <authorList>
            <person name="Liu D."/>
            <person name="Li Y."/>
            <person name="Liu L."/>
            <person name="Han X."/>
            <person name="Shen F."/>
        </authorList>
    </citation>
    <scope>NUCLEOTIDE SEQUENCE [LARGE SCALE GENOMIC DNA]</scope>
    <source>
        <strain evidence="4 6">Men-myco-93-63</strain>
    </source>
</reference>
<feature type="compositionally biased region" description="Basic and acidic residues" evidence="1">
    <location>
        <begin position="357"/>
        <end position="370"/>
    </location>
</feature>
<dbReference type="PANTHER" id="PTHR40086:SF1">
    <property type="entry name" value="CELL CYCLE REGULATOR CCRZ"/>
    <property type="match status" value="1"/>
</dbReference>
<dbReference type="Proteomes" id="UP000187191">
    <property type="component" value="Chromosome"/>
</dbReference>
<feature type="region of interest" description="Disordered" evidence="1">
    <location>
        <begin position="357"/>
        <end position="381"/>
    </location>
</feature>
<dbReference type="EMBL" id="CP015588">
    <property type="protein sequence ID" value="APY87583.1"/>
    <property type="molecule type" value="Genomic_DNA"/>
</dbReference>